<keyword evidence="7" id="KW-0503">Monooxygenase</keyword>
<reference evidence="10 11" key="1">
    <citation type="journal article" date="2007" name="Proc. Natl. Acad. Sci. U.S.A.">
        <title>Characterization of a marine gammaproteobacterium capable of aerobic anoxygenic photosynthesis.</title>
        <authorList>
            <person name="Fuchs B.M."/>
            <person name="Spring S."/>
            <person name="Teeling H."/>
            <person name="Quast C."/>
            <person name="Wulf J."/>
            <person name="Schattenhofer M."/>
            <person name="Yan S."/>
            <person name="Ferriera S."/>
            <person name="Johnson J."/>
            <person name="Glockner F.O."/>
            <person name="Amann R."/>
        </authorList>
    </citation>
    <scope>NUCLEOTIDE SEQUENCE [LARGE SCALE GENOMIC DNA]</scope>
    <source>
        <strain evidence="10">KT71</strain>
    </source>
</reference>
<keyword evidence="3" id="KW-0216">Detoxification</keyword>
<evidence type="ECO:0000256" key="8">
    <source>
        <dbReference type="ARBA" id="ARBA00031155"/>
    </source>
</evidence>
<evidence type="ECO:0000256" key="7">
    <source>
        <dbReference type="ARBA" id="ARBA00023033"/>
    </source>
</evidence>
<name>A4A9J1_9GAMM</name>
<evidence type="ECO:0000256" key="3">
    <source>
        <dbReference type="ARBA" id="ARBA00022575"/>
    </source>
</evidence>
<dbReference type="GO" id="GO:0009636">
    <property type="term" value="P:response to toxic substance"/>
    <property type="evidence" value="ECO:0007669"/>
    <property type="project" value="UniProtKB-KW"/>
</dbReference>
<comment type="caution">
    <text evidence="10">The sequence shown here is derived from an EMBL/GenBank/DDBJ whole genome shotgun (WGS) entry which is preliminary data.</text>
</comment>
<keyword evidence="10" id="KW-0223">Dioxygenase</keyword>
<evidence type="ECO:0000256" key="4">
    <source>
        <dbReference type="ARBA" id="ARBA00022630"/>
    </source>
</evidence>
<dbReference type="Pfam" id="PF03060">
    <property type="entry name" value="NMO"/>
    <property type="match status" value="1"/>
</dbReference>
<dbReference type="GO" id="GO:0018580">
    <property type="term" value="F:nitronate monooxygenase activity"/>
    <property type="evidence" value="ECO:0007669"/>
    <property type="project" value="InterPro"/>
</dbReference>
<dbReference type="OrthoDB" id="9778912at2"/>
<comment type="cofactor">
    <cofactor evidence="1">
        <name>FMN</name>
        <dbReference type="ChEBI" id="CHEBI:58210"/>
    </cofactor>
</comment>
<gene>
    <name evidence="10" type="ORF">KT71_07259</name>
</gene>
<evidence type="ECO:0000256" key="2">
    <source>
        <dbReference type="ARBA" id="ARBA00009881"/>
    </source>
</evidence>
<sequence>MPNAPFPGDLPIIQAPMAGVQDSALTIAVSRGGGVGSLPCAMLSAVALIEELEAIRASGITLYNLNFFCHRPPLRDAQVEARWRGALAPYFREYQIDPTSIPEGAGRVPFSSETLALIAGFEPPIVSFHFGLPDRGSIDGIKSWGGQIWSSATTADEARWLMDHGADAIIAQGIEAGGHRGMFLTRDLGSQLGTMTLLEAIQRATTLPVIAAGGLSTPEQAREALDAGAWAVQAGTAYLCCNEAKTTQIHRNRIEKSAADDTQLTNLLSGGVARGIPNRLMRDLGPMSELAPPFPLASTALAPLRAAAEARGRDDFSPLWCGTQTAGCRAVSAGEQTRWLAGCKD</sequence>
<keyword evidence="11" id="KW-1185">Reference proteome</keyword>
<evidence type="ECO:0000256" key="5">
    <source>
        <dbReference type="ARBA" id="ARBA00022643"/>
    </source>
</evidence>
<proteinExistence type="inferred from homology"/>
<keyword evidence="5" id="KW-0288">FMN</keyword>
<dbReference type="InterPro" id="IPR013785">
    <property type="entry name" value="Aldolase_TIM"/>
</dbReference>
<dbReference type="PANTHER" id="PTHR42747:SF3">
    <property type="entry name" value="NITRONATE MONOOXYGENASE-RELATED"/>
    <property type="match status" value="1"/>
</dbReference>
<reference evidence="10 11" key="2">
    <citation type="journal article" date="2009" name="PLoS ONE">
        <title>The photosynthetic apparatus and its regulation in the aerobic gammaproteobacterium Congregibacter litoralis gen. nov., sp. nov.</title>
        <authorList>
            <person name="Spring S."/>
            <person name="Lunsdorf H."/>
            <person name="Fuchs B.M."/>
            <person name="Tindall B.J."/>
        </authorList>
    </citation>
    <scope>NUCLEOTIDE SEQUENCE [LARGE SCALE GENOMIC DNA]</scope>
    <source>
        <strain evidence="10">KT71</strain>
    </source>
</reference>
<dbReference type="STRING" id="314285.KT71_07259"/>
<organism evidence="10 11">
    <name type="scientific">Congregibacter litoralis KT71</name>
    <dbReference type="NCBI Taxonomy" id="314285"/>
    <lineage>
        <taxon>Bacteria</taxon>
        <taxon>Pseudomonadati</taxon>
        <taxon>Pseudomonadota</taxon>
        <taxon>Gammaproteobacteria</taxon>
        <taxon>Cellvibrionales</taxon>
        <taxon>Halieaceae</taxon>
        <taxon>Congregibacter</taxon>
    </lineage>
</organism>
<dbReference type="EMBL" id="AAOA02000004">
    <property type="protein sequence ID" value="EAQ97158.1"/>
    <property type="molecule type" value="Genomic_DNA"/>
</dbReference>
<comment type="similarity">
    <text evidence="2">Belongs to the nitronate monooxygenase family. NMO class I subfamily.</text>
</comment>
<dbReference type="InterPro" id="IPR004136">
    <property type="entry name" value="NMO"/>
</dbReference>
<evidence type="ECO:0000256" key="1">
    <source>
        <dbReference type="ARBA" id="ARBA00001917"/>
    </source>
</evidence>
<dbReference type="GO" id="GO:0051213">
    <property type="term" value="F:dioxygenase activity"/>
    <property type="evidence" value="ECO:0007669"/>
    <property type="project" value="UniProtKB-KW"/>
</dbReference>
<dbReference type="AlphaFoldDB" id="A4A9J1"/>
<comment type="catalytic activity">
    <reaction evidence="9">
        <text>3 propionate 3-nitronate + 3 O2 + H2O = 3 3-oxopropanoate + 2 nitrate + nitrite + H2O2 + 3 H(+)</text>
        <dbReference type="Rhea" id="RHEA:57332"/>
        <dbReference type="ChEBI" id="CHEBI:15377"/>
        <dbReference type="ChEBI" id="CHEBI:15378"/>
        <dbReference type="ChEBI" id="CHEBI:15379"/>
        <dbReference type="ChEBI" id="CHEBI:16240"/>
        <dbReference type="ChEBI" id="CHEBI:16301"/>
        <dbReference type="ChEBI" id="CHEBI:17632"/>
        <dbReference type="ChEBI" id="CHEBI:33190"/>
        <dbReference type="ChEBI" id="CHEBI:136067"/>
    </reaction>
</comment>
<dbReference type="Proteomes" id="UP000019205">
    <property type="component" value="Chromosome"/>
</dbReference>
<evidence type="ECO:0000256" key="6">
    <source>
        <dbReference type="ARBA" id="ARBA00023002"/>
    </source>
</evidence>
<dbReference type="eggNOG" id="COG2070">
    <property type="taxonomic scope" value="Bacteria"/>
</dbReference>
<evidence type="ECO:0000256" key="9">
    <source>
        <dbReference type="ARBA" id="ARBA00049401"/>
    </source>
</evidence>
<keyword evidence="6 10" id="KW-0560">Oxidoreductase</keyword>
<evidence type="ECO:0000313" key="10">
    <source>
        <dbReference type="EMBL" id="EAQ97158.1"/>
    </source>
</evidence>
<dbReference type="CDD" id="cd04730">
    <property type="entry name" value="NPD_like"/>
    <property type="match status" value="1"/>
</dbReference>
<accession>A4A9J1</accession>
<protein>
    <recommendedName>
        <fullName evidence="8">Propionate 3-nitronate monooxygenase</fullName>
    </recommendedName>
</protein>
<dbReference type="SUPFAM" id="SSF51412">
    <property type="entry name" value="Inosine monophosphate dehydrogenase (IMPDH)"/>
    <property type="match status" value="1"/>
</dbReference>
<evidence type="ECO:0000313" key="11">
    <source>
        <dbReference type="Proteomes" id="UP000019205"/>
    </source>
</evidence>
<keyword evidence="4" id="KW-0285">Flavoprotein</keyword>
<dbReference type="HOGENOM" id="CLU_038732_5_0_6"/>
<dbReference type="RefSeq" id="WP_008293876.1">
    <property type="nucleotide sequence ID" value="NZ_CM002299.1"/>
</dbReference>
<dbReference type="PANTHER" id="PTHR42747">
    <property type="entry name" value="NITRONATE MONOOXYGENASE-RELATED"/>
    <property type="match status" value="1"/>
</dbReference>
<dbReference type="Gene3D" id="3.20.20.70">
    <property type="entry name" value="Aldolase class I"/>
    <property type="match status" value="1"/>
</dbReference>